<evidence type="ECO:0000313" key="2">
    <source>
        <dbReference type="Proteomes" id="UP000887577"/>
    </source>
</evidence>
<organism evidence="2 3">
    <name type="scientific">Panagrolaimus superbus</name>
    <dbReference type="NCBI Taxonomy" id="310955"/>
    <lineage>
        <taxon>Eukaryota</taxon>
        <taxon>Metazoa</taxon>
        <taxon>Ecdysozoa</taxon>
        <taxon>Nematoda</taxon>
        <taxon>Chromadorea</taxon>
        <taxon>Rhabditida</taxon>
        <taxon>Tylenchina</taxon>
        <taxon>Panagrolaimomorpha</taxon>
        <taxon>Panagrolaimoidea</taxon>
        <taxon>Panagrolaimidae</taxon>
        <taxon>Panagrolaimus</taxon>
    </lineage>
</organism>
<reference evidence="3" key="1">
    <citation type="submission" date="2022-11" db="UniProtKB">
        <authorList>
            <consortium name="WormBaseParasite"/>
        </authorList>
    </citation>
    <scope>IDENTIFICATION</scope>
</reference>
<keyword evidence="2" id="KW-1185">Reference proteome</keyword>
<feature type="region of interest" description="Disordered" evidence="1">
    <location>
        <begin position="1"/>
        <end position="49"/>
    </location>
</feature>
<dbReference type="WBParaSite" id="PSU_v2.g12318.t1">
    <property type="protein sequence ID" value="PSU_v2.g12318.t1"/>
    <property type="gene ID" value="PSU_v2.g12318"/>
</dbReference>
<accession>A0A914XZD3</accession>
<name>A0A914XZD3_9BILA</name>
<dbReference type="AlphaFoldDB" id="A0A914XZD3"/>
<protein>
    <submittedName>
        <fullName evidence="3">Uncharacterized protein</fullName>
    </submittedName>
</protein>
<sequence>MARNLKKEYKKKKGANKDASASPPKPQPMKTSVKGRKQVDGGGEDIMASEPSLLEEVADVSSVALKNIEDKGAVDSPAEIRRKLALRIHKLRDVYPAVIDVSNLGSLIVKNEEGKFLDFEKFTCGLEKSLVDIFRDDNKITVVSDAQEKKVLSITRGEVPLKDEDFLRCK</sequence>
<evidence type="ECO:0000256" key="1">
    <source>
        <dbReference type="SAM" id="MobiDB-lite"/>
    </source>
</evidence>
<evidence type="ECO:0000313" key="3">
    <source>
        <dbReference type="WBParaSite" id="PSU_v2.g12318.t1"/>
    </source>
</evidence>
<proteinExistence type="predicted"/>
<dbReference type="Proteomes" id="UP000887577">
    <property type="component" value="Unplaced"/>
</dbReference>